<dbReference type="EMBL" id="JACHMJ010000001">
    <property type="protein sequence ID" value="MBB5844679.1"/>
    <property type="molecule type" value="Genomic_DNA"/>
</dbReference>
<feature type="domain" description="FAD-binding" evidence="4">
    <location>
        <begin position="287"/>
        <end position="363"/>
    </location>
</feature>
<keyword evidence="6" id="KW-1185">Reference proteome</keyword>
<protein>
    <submittedName>
        <fullName evidence="5">2-polyprenyl-6-methoxyphenol hydroxylase-like FAD-dependent oxidoreductase</fullName>
    </submittedName>
</protein>
<dbReference type="Gene3D" id="3.50.50.60">
    <property type="entry name" value="FAD/NAD(P)-binding domain"/>
    <property type="match status" value="2"/>
</dbReference>
<evidence type="ECO:0000313" key="5">
    <source>
        <dbReference type="EMBL" id="MBB5844679.1"/>
    </source>
</evidence>
<dbReference type="SUPFAM" id="SSF51905">
    <property type="entry name" value="FAD/NAD(P)-binding domain"/>
    <property type="match status" value="1"/>
</dbReference>
<dbReference type="InterPro" id="IPR002938">
    <property type="entry name" value="FAD-bd"/>
</dbReference>
<dbReference type="AlphaFoldDB" id="A0A841ATF4"/>
<evidence type="ECO:0000313" key="6">
    <source>
        <dbReference type="Proteomes" id="UP000536685"/>
    </source>
</evidence>
<keyword evidence="3" id="KW-1133">Transmembrane helix</keyword>
<keyword evidence="3" id="KW-0812">Transmembrane</keyword>
<dbReference type="PANTHER" id="PTHR13789:SF309">
    <property type="entry name" value="PUTATIVE (AFU_ORTHOLOGUE AFUA_6G14510)-RELATED"/>
    <property type="match status" value="1"/>
</dbReference>
<keyword evidence="2" id="KW-0503">Monooxygenase</keyword>
<name>A0A841ATF4_9MICO</name>
<dbReference type="InterPro" id="IPR036188">
    <property type="entry name" value="FAD/NAD-bd_sf"/>
</dbReference>
<dbReference type="GO" id="GO:0071949">
    <property type="term" value="F:FAD binding"/>
    <property type="evidence" value="ECO:0007669"/>
    <property type="project" value="InterPro"/>
</dbReference>
<keyword evidence="1" id="KW-0560">Oxidoreductase</keyword>
<dbReference type="Proteomes" id="UP000536685">
    <property type="component" value="Unassembled WGS sequence"/>
</dbReference>
<proteinExistence type="predicted"/>
<evidence type="ECO:0000256" key="1">
    <source>
        <dbReference type="ARBA" id="ARBA00023002"/>
    </source>
</evidence>
<evidence type="ECO:0000256" key="3">
    <source>
        <dbReference type="SAM" id="Phobius"/>
    </source>
</evidence>
<evidence type="ECO:0000256" key="2">
    <source>
        <dbReference type="ARBA" id="ARBA00023033"/>
    </source>
</evidence>
<dbReference type="InterPro" id="IPR050493">
    <property type="entry name" value="FAD-dep_Monooxygenase_BioMet"/>
</dbReference>
<dbReference type="RefSeq" id="WP_184239046.1">
    <property type="nucleotide sequence ID" value="NZ_JACHMJ010000001.1"/>
</dbReference>
<accession>A0A841ATF4</accession>
<keyword evidence="3" id="KW-0472">Membrane</keyword>
<feature type="transmembrane region" description="Helical" evidence="3">
    <location>
        <begin position="12"/>
        <end position="38"/>
    </location>
</feature>
<comment type="caution">
    <text evidence="5">The sequence shown here is derived from an EMBL/GenBank/DDBJ whole genome shotgun (WGS) entry which is preliminary data.</text>
</comment>
<dbReference type="PRINTS" id="PR00420">
    <property type="entry name" value="RNGMNOXGNASE"/>
</dbReference>
<sequence>MNDRTLNRPPTAIVVGGSLAGLMTSLTLSRVGVAVTLLERSGPGRSRGGGLLVSDGLVERVTGWGLVPGSPRVPTTLSGGMHSWHTIFTALYAAVEHDPGVTVIHNARVTSADQGDSAAWATADDGRVFRADVVIGADGHRSVVRAAVAPSHPDATFAGYLVWIATMEETGLPESIRGHRAFDQNVFLGDDDAMLLGGSFPGEDGGTERGRRTIGWAVYDSTHNDLLYRNGNVQGSVVHHSVSADEIPDELAEQLARMGRGRWSPQWTEVMQASLRAGRVIGTPISEYVPHHVVNGRLAIVGDAAHVATPMTGSGFTQALDDAEVLADVIEAAARRGLDGRLIADALLKYEKKRLRSAQSSVQSGQTFSRRFSPAA</sequence>
<gene>
    <name evidence="5" type="ORF">HD599_003002</name>
</gene>
<dbReference type="Pfam" id="PF01494">
    <property type="entry name" value="FAD_binding_3"/>
    <property type="match status" value="1"/>
</dbReference>
<dbReference type="GO" id="GO:0004497">
    <property type="term" value="F:monooxygenase activity"/>
    <property type="evidence" value="ECO:0007669"/>
    <property type="project" value="UniProtKB-KW"/>
</dbReference>
<dbReference type="SUPFAM" id="SSF54373">
    <property type="entry name" value="FAD-linked reductases, C-terminal domain"/>
    <property type="match status" value="1"/>
</dbReference>
<dbReference type="PANTHER" id="PTHR13789">
    <property type="entry name" value="MONOOXYGENASE"/>
    <property type="match status" value="1"/>
</dbReference>
<evidence type="ECO:0000259" key="4">
    <source>
        <dbReference type="Pfam" id="PF01494"/>
    </source>
</evidence>
<reference evidence="5 6" key="1">
    <citation type="submission" date="2020-08" db="EMBL/GenBank/DDBJ databases">
        <title>Sequencing the genomes of 1000 actinobacteria strains.</title>
        <authorList>
            <person name="Klenk H.-P."/>
        </authorList>
    </citation>
    <scope>NUCLEOTIDE SEQUENCE [LARGE SCALE GENOMIC DNA]</scope>
    <source>
        <strain evidence="5 6">DSM 105784</strain>
    </source>
</reference>
<organism evidence="5 6">
    <name type="scientific">Conyzicola lurida</name>
    <dbReference type="NCBI Taxonomy" id="1172621"/>
    <lineage>
        <taxon>Bacteria</taxon>
        <taxon>Bacillati</taxon>
        <taxon>Actinomycetota</taxon>
        <taxon>Actinomycetes</taxon>
        <taxon>Micrococcales</taxon>
        <taxon>Microbacteriaceae</taxon>
        <taxon>Conyzicola</taxon>
    </lineage>
</organism>